<evidence type="ECO:0000313" key="7">
    <source>
        <dbReference type="Proteomes" id="UP001500842"/>
    </source>
</evidence>
<dbReference type="InterPro" id="IPR014757">
    <property type="entry name" value="Tscrpt_reg_IclR_C"/>
</dbReference>
<keyword evidence="2" id="KW-0238">DNA-binding</keyword>
<keyword evidence="7" id="KW-1185">Reference proteome</keyword>
<name>A0ABN2BYP0_9ACTN</name>
<feature type="domain" description="HTH iclR-type" evidence="4">
    <location>
        <begin position="19"/>
        <end position="80"/>
    </location>
</feature>
<evidence type="ECO:0000259" key="5">
    <source>
        <dbReference type="PROSITE" id="PS51078"/>
    </source>
</evidence>
<dbReference type="SMART" id="SM00346">
    <property type="entry name" value="HTH_ICLR"/>
    <property type="match status" value="1"/>
</dbReference>
<dbReference type="Pfam" id="PF09339">
    <property type="entry name" value="HTH_IclR"/>
    <property type="match status" value="1"/>
</dbReference>
<evidence type="ECO:0000256" key="1">
    <source>
        <dbReference type="ARBA" id="ARBA00023015"/>
    </source>
</evidence>
<evidence type="ECO:0000313" key="6">
    <source>
        <dbReference type="EMBL" id="GAA1548275.1"/>
    </source>
</evidence>
<dbReference type="InterPro" id="IPR029016">
    <property type="entry name" value="GAF-like_dom_sf"/>
</dbReference>
<dbReference type="PANTHER" id="PTHR30136:SF24">
    <property type="entry name" value="HTH-TYPE TRANSCRIPTIONAL REPRESSOR ALLR"/>
    <property type="match status" value="1"/>
</dbReference>
<protein>
    <submittedName>
        <fullName evidence="6">IclR family transcriptional regulator</fullName>
    </submittedName>
</protein>
<organism evidence="6 7">
    <name type="scientific">Nocardioides humi</name>
    <dbReference type="NCBI Taxonomy" id="449461"/>
    <lineage>
        <taxon>Bacteria</taxon>
        <taxon>Bacillati</taxon>
        <taxon>Actinomycetota</taxon>
        <taxon>Actinomycetes</taxon>
        <taxon>Propionibacteriales</taxon>
        <taxon>Nocardioidaceae</taxon>
        <taxon>Nocardioides</taxon>
    </lineage>
</organism>
<dbReference type="Proteomes" id="UP001500842">
    <property type="component" value="Unassembled WGS sequence"/>
</dbReference>
<dbReference type="EMBL" id="BAAAOR010000049">
    <property type="protein sequence ID" value="GAA1548275.1"/>
    <property type="molecule type" value="Genomic_DNA"/>
</dbReference>
<gene>
    <name evidence="6" type="ORF">GCM10009788_57870</name>
</gene>
<dbReference type="PROSITE" id="PS51077">
    <property type="entry name" value="HTH_ICLR"/>
    <property type="match status" value="1"/>
</dbReference>
<dbReference type="PROSITE" id="PS51078">
    <property type="entry name" value="ICLR_ED"/>
    <property type="match status" value="1"/>
</dbReference>
<dbReference type="SUPFAM" id="SSF55781">
    <property type="entry name" value="GAF domain-like"/>
    <property type="match status" value="1"/>
</dbReference>
<dbReference type="InterPro" id="IPR036390">
    <property type="entry name" value="WH_DNA-bd_sf"/>
</dbReference>
<dbReference type="Gene3D" id="1.10.10.10">
    <property type="entry name" value="Winged helix-like DNA-binding domain superfamily/Winged helix DNA-binding domain"/>
    <property type="match status" value="1"/>
</dbReference>
<dbReference type="InterPro" id="IPR005471">
    <property type="entry name" value="Tscrpt_reg_IclR_N"/>
</dbReference>
<evidence type="ECO:0000259" key="4">
    <source>
        <dbReference type="PROSITE" id="PS51077"/>
    </source>
</evidence>
<reference evidence="6 7" key="1">
    <citation type="journal article" date="2019" name="Int. J. Syst. Evol. Microbiol.">
        <title>The Global Catalogue of Microorganisms (GCM) 10K type strain sequencing project: providing services to taxonomists for standard genome sequencing and annotation.</title>
        <authorList>
            <consortium name="The Broad Institute Genomics Platform"/>
            <consortium name="The Broad Institute Genome Sequencing Center for Infectious Disease"/>
            <person name="Wu L."/>
            <person name="Ma J."/>
        </authorList>
    </citation>
    <scope>NUCLEOTIDE SEQUENCE [LARGE SCALE GENOMIC DNA]</scope>
    <source>
        <strain evidence="6 7">JCM 14942</strain>
    </source>
</reference>
<sequence length="266" mass="28394">MAARKASDDMVSQAQTVNNSAIGKAVAVLGALRNANGPMTLTAIAEAIGVAPSSAHSILSHLLKESMVLQVQDKRYELGPQVFYLGAGFARSTPVYRATWMELVDAAAELSVTSAVAVPWGDTFLVLNSHRAGRTNVAMPFGGRVPLDASSWGKVYFAWAGVKPPTKLTRYTDKSITDPKVYAEELETTLQRGYAVDRGEFHEGVGGVCAPVTSSNGFEGLATFVAPLERLNEEGMERIGRALVAITSRASLTLGDVERVKFFGTV</sequence>
<dbReference type="InterPro" id="IPR036388">
    <property type="entry name" value="WH-like_DNA-bd_sf"/>
</dbReference>
<evidence type="ECO:0000256" key="3">
    <source>
        <dbReference type="ARBA" id="ARBA00023163"/>
    </source>
</evidence>
<keyword evidence="3" id="KW-0804">Transcription</keyword>
<evidence type="ECO:0000256" key="2">
    <source>
        <dbReference type="ARBA" id="ARBA00023125"/>
    </source>
</evidence>
<comment type="caution">
    <text evidence="6">The sequence shown here is derived from an EMBL/GenBank/DDBJ whole genome shotgun (WGS) entry which is preliminary data.</text>
</comment>
<accession>A0ABN2BYP0</accession>
<dbReference type="Gene3D" id="3.30.450.40">
    <property type="match status" value="1"/>
</dbReference>
<keyword evidence="1" id="KW-0805">Transcription regulation</keyword>
<dbReference type="Pfam" id="PF01614">
    <property type="entry name" value="IclR_C"/>
    <property type="match status" value="1"/>
</dbReference>
<dbReference type="PANTHER" id="PTHR30136">
    <property type="entry name" value="HELIX-TURN-HELIX TRANSCRIPTIONAL REGULATOR, ICLR FAMILY"/>
    <property type="match status" value="1"/>
</dbReference>
<feature type="domain" description="IclR-ED" evidence="5">
    <location>
        <begin position="81"/>
        <end position="256"/>
    </location>
</feature>
<dbReference type="InterPro" id="IPR050707">
    <property type="entry name" value="HTH_MetabolicPath_Reg"/>
</dbReference>
<dbReference type="RefSeq" id="WP_344114210.1">
    <property type="nucleotide sequence ID" value="NZ_BAAAOR010000049.1"/>
</dbReference>
<dbReference type="SUPFAM" id="SSF46785">
    <property type="entry name" value="Winged helix' DNA-binding domain"/>
    <property type="match status" value="1"/>
</dbReference>
<proteinExistence type="predicted"/>